<dbReference type="PANTHER" id="PTHR30532:SF24">
    <property type="entry name" value="FERRIC ENTEROBACTIN-BINDING PERIPLASMIC PROTEIN FEPB"/>
    <property type="match status" value="1"/>
</dbReference>
<dbReference type="PROSITE" id="PS50983">
    <property type="entry name" value="FE_B12_PBP"/>
    <property type="match status" value="1"/>
</dbReference>
<keyword evidence="3" id="KW-0813">Transport</keyword>
<protein>
    <submittedName>
        <fullName evidence="7">Iron-siderophore ABC transporter substrate-binding protein</fullName>
    </submittedName>
</protein>
<evidence type="ECO:0000313" key="8">
    <source>
        <dbReference type="Proteomes" id="UP001501237"/>
    </source>
</evidence>
<comment type="similarity">
    <text evidence="2">Belongs to the bacterial solute-binding protein 8 family.</text>
</comment>
<evidence type="ECO:0000313" key="7">
    <source>
        <dbReference type="EMBL" id="GAA3192287.1"/>
    </source>
</evidence>
<dbReference type="RefSeq" id="WP_344821097.1">
    <property type="nucleotide sequence ID" value="NZ_BAAAUV010000001.1"/>
</dbReference>
<evidence type="ECO:0000256" key="4">
    <source>
        <dbReference type="ARBA" id="ARBA00022729"/>
    </source>
</evidence>
<dbReference type="PROSITE" id="PS51257">
    <property type="entry name" value="PROKAR_LIPOPROTEIN"/>
    <property type="match status" value="1"/>
</dbReference>
<feature type="domain" description="Fe/B12 periplasmic-binding" evidence="6">
    <location>
        <begin position="73"/>
        <end position="329"/>
    </location>
</feature>
<dbReference type="SUPFAM" id="SSF53807">
    <property type="entry name" value="Helical backbone' metal receptor"/>
    <property type="match status" value="1"/>
</dbReference>
<feature type="signal peptide" evidence="5">
    <location>
        <begin position="1"/>
        <end position="31"/>
    </location>
</feature>
<dbReference type="InterPro" id="IPR051313">
    <property type="entry name" value="Bact_iron-sidero_bind"/>
</dbReference>
<reference evidence="8" key="1">
    <citation type="journal article" date="2019" name="Int. J. Syst. Evol. Microbiol.">
        <title>The Global Catalogue of Microorganisms (GCM) 10K type strain sequencing project: providing services to taxonomists for standard genome sequencing and annotation.</title>
        <authorList>
            <consortium name="The Broad Institute Genomics Platform"/>
            <consortium name="The Broad Institute Genome Sequencing Center for Infectious Disease"/>
            <person name="Wu L."/>
            <person name="Ma J."/>
        </authorList>
    </citation>
    <scope>NUCLEOTIDE SEQUENCE [LARGE SCALE GENOMIC DNA]</scope>
    <source>
        <strain evidence="8">JCM 9377</strain>
    </source>
</reference>
<evidence type="ECO:0000256" key="1">
    <source>
        <dbReference type="ARBA" id="ARBA00004196"/>
    </source>
</evidence>
<dbReference type="Gene3D" id="3.40.50.1980">
    <property type="entry name" value="Nitrogenase molybdenum iron protein domain"/>
    <property type="match status" value="2"/>
</dbReference>
<name>A0ABP6PV62_9ACTN</name>
<organism evidence="7 8">
    <name type="scientific">Actinocorallia longicatena</name>
    <dbReference type="NCBI Taxonomy" id="111803"/>
    <lineage>
        <taxon>Bacteria</taxon>
        <taxon>Bacillati</taxon>
        <taxon>Actinomycetota</taxon>
        <taxon>Actinomycetes</taxon>
        <taxon>Streptosporangiales</taxon>
        <taxon>Thermomonosporaceae</taxon>
        <taxon>Actinocorallia</taxon>
    </lineage>
</organism>
<dbReference type="Proteomes" id="UP001501237">
    <property type="component" value="Unassembled WGS sequence"/>
</dbReference>
<evidence type="ECO:0000256" key="5">
    <source>
        <dbReference type="SAM" id="SignalP"/>
    </source>
</evidence>
<evidence type="ECO:0000256" key="3">
    <source>
        <dbReference type="ARBA" id="ARBA00022448"/>
    </source>
</evidence>
<dbReference type="InterPro" id="IPR002491">
    <property type="entry name" value="ABC_transptr_periplasmic_BD"/>
</dbReference>
<dbReference type="Pfam" id="PF01497">
    <property type="entry name" value="Peripla_BP_2"/>
    <property type="match status" value="1"/>
</dbReference>
<dbReference type="PANTHER" id="PTHR30532">
    <property type="entry name" value="IRON III DICITRATE-BINDING PERIPLASMIC PROTEIN"/>
    <property type="match status" value="1"/>
</dbReference>
<comment type="subcellular location">
    <subcellularLocation>
        <location evidence="1">Cell envelope</location>
    </subcellularLocation>
</comment>
<gene>
    <name evidence="7" type="ORF">GCM10010468_01040</name>
</gene>
<proteinExistence type="inferred from homology"/>
<feature type="chain" id="PRO_5045784990" evidence="5">
    <location>
        <begin position="32"/>
        <end position="344"/>
    </location>
</feature>
<accession>A0ABP6PV62</accession>
<dbReference type="EMBL" id="BAAAUV010000001">
    <property type="protein sequence ID" value="GAA3192287.1"/>
    <property type="molecule type" value="Genomic_DNA"/>
</dbReference>
<sequence length="344" mass="37125">MIRNAPLRSRARTRLLATAAAFLLGAASLTACGSSSDEKKTPAPAAASASAAAFPVSIDHKFGTTTIPAKPERVVTVGWSDQDFVLALDVVPVSTREWFAEYPTYPWVKAKLGGQKLPTFSAELNFEAIAAQRPDLIIAIYETINKENYEKLSKIAPTVVQSADYPDEQTPWDVQTLTTGKALGKSAEAQALVDKVKTKISDAVKTHPEFAGKTLVVDYGPEKRQHWIVPAKDPRRTLFDALGFTAQDVKEDLSEERLDLIDKDVLFVNGATKSAMLTSPVFSRLGVVKEDRTIYTAFETPLAGALSYSGPDALLYALDVLVPQLGNAADGDPKTAVQDLSAQS</sequence>
<keyword evidence="4 5" id="KW-0732">Signal</keyword>
<evidence type="ECO:0000259" key="6">
    <source>
        <dbReference type="PROSITE" id="PS50983"/>
    </source>
</evidence>
<comment type="caution">
    <text evidence="7">The sequence shown here is derived from an EMBL/GenBank/DDBJ whole genome shotgun (WGS) entry which is preliminary data.</text>
</comment>
<evidence type="ECO:0000256" key="2">
    <source>
        <dbReference type="ARBA" id="ARBA00008814"/>
    </source>
</evidence>
<keyword evidence="8" id="KW-1185">Reference proteome</keyword>